<evidence type="ECO:0000313" key="2">
    <source>
        <dbReference type="EMBL" id="KAG5201403.1"/>
    </source>
</evidence>
<proteinExistence type="predicted"/>
<evidence type="ECO:0000313" key="3">
    <source>
        <dbReference type="Proteomes" id="UP000664991"/>
    </source>
</evidence>
<evidence type="ECO:0000256" key="1">
    <source>
        <dbReference type="SAM" id="MobiDB-lite"/>
    </source>
</evidence>
<gene>
    <name evidence="2" type="ORF">JEQ12_004166</name>
</gene>
<dbReference type="AlphaFoldDB" id="A0A836CXN9"/>
<organism evidence="2 3">
    <name type="scientific">Ovis aries</name>
    <name type="common">Sheep</name>
    <dbReference type="NCBI Taxonomy" id="9940"/>
    <lineage>
        <taxon>Eukaryota</taxon>
        <taxon>Metazoa</taxon>
        <taxon>Chordata</taxon>
        <taxon>Craniata</taxon>
        <taxon>Vertebrata</taxon>
        <taxon>Euteleostomi</taxon>
        <taxon>Mammalia</taxon>
        <taxon>Eutheria</taxon>
        <taxon>Laurasiatheria</taxon>
        <taxon>Artiodactyla</taxon>
        <taxon>Ruminantia</taxon>
        <taxon>Pecora</taxon>
        <taxon>Bovidae</taxon>
        <taxon>Caprinae</taxon>
        <taxon>Ovis</taxon>
    </lineage>
</organism>
<reference evidence="2 3" key="1">
    <citation type="submission" date="2020-12" db="EMBL/GenBank/DDBJ databases">
        <title>De novo assembly of Tibetan sheep genome.</title>
        <authorList>
            <person name="Li X."/>
        </authorList>
    </citation>
    <scope>NUCLEOTIDE SEQUENCE [LARGE SCALE GENOMIC DNA]</scope>
    <source>
        <tissue evidence="2">Heart</tissue>
    </source>
</reference>
<feature type="region of interest" description="Disordered" evidence="1">
    <location>
        <begin position="81"/>
        <end position="101"/>
    </location>
</feature>
<name>A0A836CXN9_SHEEP</name>
<comment type="caution">
    <text evidence="2">The sequence shown here is derived from an EMBL/GenBank/DDBJ whole genome shotgun (WGS) entry which is preliminary data.</text>
</comment>
<dbReference type="EMBL" id="JAEMGP010000013">
    <property type="protein sequence ID" value="KAG5201403.1"/>
    <property type="molecule type" value="Genomic_DNA"/>
</dbReference>
<dbReference type="Proteomes" id="UP000664991">
    <property type="component" value="Unassembled WGS sequence"/>
</dbReference>
<sequence>MKRQGSMCKAPKAERKKWFPANQQQTCKICPRALLIFIKRFIGGDDGGEAEHWYPENLTPALQEHKIPLQEESTLQSRELLIGGPGDDEKGDENASETTGHFQKLPRMQIPLTRTQVSGVLKTQQKPLRCAADRTETTLNKVPQIEMQFRDNKIRALAEREMVGTKAAACLSSGDQENTVKFTGGQSLEVQANVLSTKHARQQALQLSPAVKCPQTLLTAPVTGQTQAKKSHFRSQIEQQNCDILPSQKRIYPGKKVTAKLDSSCRAQKHRKQTHLKPPSQKPMTPRALFNIALFSKRVLLLFRTTLIKMKANAGVGGTQLNIHSRELRMISIQDPPLFLYPIGSMSSLQGKTAPPRI</sequence>
<protein>
    <submittedName>
        <fullName evidence="2">Uncharacterized protein</fullName>
    </submittedName>
</protein>
<accession>A0A836CXN9</accession>